<sequence>MLQRTQILEAETQARQRADAILQQAQKMEAIGQITGGVAHDFNNMLAVVLGNLELTQARTSDPVMKRFIANAQQAAERGAKLTDHLLAFARSSRCGASRATSTASPPTSPSWSGAPSAPASRSGWR</sequence>
<keyword evidence="6" id="KW-1185">Reference proteome</keyword>
<dbReference type="SMART" id="SM00388">
    <property type="entry name" value="HisKA"/>
    <property type="match status" value="1"/>
</dbReference>
<dbReference type="SUPFAM" id="SSF47384">
    <property type="entry name" value="Homodimeric domain of signal transducing histidine kinase"/>
    <property type="match status" value="1"/>
</dbReference>
<feature type="region of interest" description="Disordered" evidence="3">
    <location>
        <begin position="93"/>
        <end position="126"/>
    </location>
</feature>
<evidence type="ECO:0000256" key="2">
    <source>
        <dbReference type="ARBA" id="ARBA00012438"/>
    </source>
</evidence>
<evidence type="ECO:0000256" key="1">
    <source>
        <dbReference type="ARBA" id="ARBA00000085"/>
    </source>
</evidence>
<protein>
    <recommendedName>
        <fullName evidence="2">histidine kinase</fullName>
        <ecNumber evidence="2">2.7.13.3</ecNumber>
    </recommendedName>
</protein>
<dbReference type="InterPro" id="IPR003661">
    <property type="entry name" value="HisK_dim/P_dom"/>
</dbReference>
<evidence type="ECO:0000259" key="4">
    <source>
        <dbReference type="SMART" id="SM00388"/>
    </source>
</evidence>
<dbReference type="OrthoDB" id="9796100at2"/>
<dbReference type="Gene3D" id="1.10.287.130">
    <property type="match status" value="1"/>
</dbReference>
<feature type="domain" description="Signal transduction histidine kinase dimerisation/phosphoacceptor" evidence="4">
    <location>
        <begin position="30"/>
        <end position="95"/>
    </location>
</feature>
<dbReference type="Proteomes" id="UP000305654">
    <property type="component" value="Unassembled WGS sequence"/>
</dbReference>
<dbReference type="GO" id="GO:0000155">
    <property type="term" value="F:phosphorelay sensor kinase activity"/>
    <property type="evidence" value="ECO:0007669"/>
    <property type="project" value="InterPro"/>
</dbReference>
<gene>
    <name evidence="5" type="ORF">FE263_07630</name>
</gene>
<evidence type="ECO:0000313" key="5">
    <source>
        <dbReference type="EMBL" id="TLU73272.1"/>
    </source>
</evidence>
<name>A0A5R9J6S3_9PROT</name>
<dbReference type="Pfam" id="PF00512">
    <property type="entry name" value="HisKA"/>
    <property type="match status" value="1"/>
</dbReference>
<proteinExistence type="predicted"/>
<dbReference type="RefSeq" id="WP_138325353.1">
    <property type="nucleotide sequence ID" value="NZ_VCDI01000002.1"/>
</dbReference>
<dbReference type="PANTHER" id="PTHR43065:SF49">
    <property type="entry name" value="HISTIDINE KINASE"/>
    <property type="match status" value="1"/>
</dbReference>
<dbReference type="PANTHER" id="PTHR43065">
    <property type="entry name" value="SENSOR HISTIDINE KINASE"/>
    <property type="match status" value="1"/>
</dbReference>
<evidence type="ECO:0000313" key="6">
    <source>
        <dbReference type="Proteomes" id="UP000305654"/>
    </source>
</evidence>
<organism evidence="5 6">
    <name type="scientific">Lichenicoccus roseus</name>
    <dbReference type="NCBI Taxonomy" id="2683649"/>
    <lineage>
        <taxon>Bacteria</taxon>
        <taxon>Pseudomonadati</taxon>
        <taxon>Pseudomonadota</taxon>
        <taxon>Alphaproteobacteria</taxon>
        <taxon>Acetobacterales</taxon>
        <taxon>Acetobacteraceae</taxon>
        <taxon>Lichenicoccus</taxon>
    </lineage>
</organism>
<dbReference type="EC" id="2.7.13.3" evidence="2"/>
<dbReference type="CDD" id="cd00082">
    <property type="entry name" value="HisKA"/>
    <property type="match status" value="1"/>
</dbReference>
<accession>A0A5R9J6S3</accession>
<comment type="catalytic activity">
    <reaction evidence="1">
        <text>ATP + protein L-histidine = ADP + protein N-phospho-L-histidine.</text>
        <dbReference type="EC" id="2.7.13.3"/>
    </reaction>
</comment>
<comment type="caution">
    <text evidence="5">The sequence shown here is derived from an EMBL/GenBank/DDBJ whole genome shotgun (WGS) entry which is preliminary data.</text>
</comment>
<reference evidence="5 6" key="1">
    <citation type="submission" date="2019-05" db="EMBL/GenBank/DDBJ databases">
        <authorList>
            <person name="Pankratov T."/>
            <person name="Grouzdev D."/>
        </authorList>
    </citation>
    <scope>NUCLEOTIDE SEQUENCE [LARGE SCALE GENOMIC DNA]</scope>
    <source>
        <strain evidence="5 6">KEBCLARHB70R</strain>
    </source>
</reference>
<evidence type="ECO:0000256" key="3">
    <source>
        <dbReference type="SAM" id="MobiDB-lite"/>
    </source>
</evidence>
<dbReference type="AlphaFoldDB" id="A0A5R9J6S3"/>
<dbReference type="EMBL" id="VCDI01000002">
    <property type="protein sequence ID" value="TLU73272.1"/>
    <property type="molecule type" value="Genomic_DNA"/>
</dbReference>
<dbReference type="InterPro" id="IPR036097">
    <property type="entry name" value="HisK_dim/P_sf"/>
</dbReference>
<feature type="compositionally biased region" description="Low complexity" evidence="3">
    <location>
        <begin position="96"/>
        <end position="126"/>
    </location>
</feature>